<keyword evidence="3" id="KW-1133">Transmembrane helix</keyword>
<evidence type="ECO:0000256" key="2">
    <source>
        <dbReference type="ARBA" id="ARBA00023136"/>
    </source>
</evidence>
<protein>
    <recommendedName>
        <fullName evidence="4">Flagellar M-ring N-terminal domain-containing protein</fullName>
    </recommendedName>
</protein>
<dbReference type="InterPro" id="IPR006182">
    <property type="entry name" value="FliF_N_dom"/>
</dbReference>
<comment type="subcellular location">
    <subcellularLocation>
        <location evidence="1">Membrane</location>
    </subcellularLocation>
</comment>
<keyword evidence="2 3" id="KW-0472">Membrane</keyword>
<evidence type="ECO:0000313" key="6">
    <source>
        <dbReference type="Proteomes" id="UP000058012"/>
    </source>
</evidence>
<dbReference type="RefSeq" id="WP_067914235.1">
    <property type="nucleotide sequence ID" value="NZ_KQ954247.1"/>
</dbReference>
<sequence>MSDAQPGLVNRISVRIIILAFLPIFAALAGGYYFFLRADYVPVFTALRAQQTASIAKVLSSKSIAFRLVPDGSAIEVPSDKVGEARLAIAGSDVSPGTTTGFELFNKSDMGLTDFAQKINYQRALQGELERTILSIDGIETARVHLALPEKSLFRSVRSEAKASVQIGTRSDTPLDPMRVASLQHLVASAVPDLEAGAVTVVDESGSLLSGSANDDPDAIASPETEERRAVQHLLRARLRGALQTAIPELRFDVKVLALQSTSNPQPSDPAAQGEVKRTFGVRTTLLTPYPLEPDQQARIEEIARVAIGYKPSNGDLIAFETGTLPTGAMPTALPEPIAPPVKPGEAQARADPSALSPLLLVGGALIGLCGFVAYWIFLGTRRRTGTLPASYHADLAARIRTALSPNGEARYGE</sequence>
<evidence type="ECO:0000259" key="4">
    <source>
        <dbReference type="Pfam" id="PF01514"/>
    </source>
</evidence>
<dbReference type="Gene3D" id="3.30.300.30">
    <property type="match status" value="1"/>
</dbReference>
<feature type="domain" description="Flagellar M-ring N-terminal" evidence="4">
    <location>
        <begin position="37"/>
        <end position="210"/>
    </location>
</feature>
<dbReference type="Pfam" id="PF01514">
    <property type="entry name" value="YscJ_FliF"/>
    <property type="match status" value="1"/>
</dbReference>
<keyword evidence="3" id="KW-0812">Transmembrane</keyword>
<dbReference type="NCBIfam" id="TIGR00206">
    <property type="entry name" value="fliF"/>
    <property type="match status" value="1"/>
</dbReference>
<dbReference type="AlphaFoldDB" id="A0A117US77"/>
<proteinExistence type="predicted"/>
<dbReference type="STRING" id="1117702.AQZ52_17520"/>
<dbReference type="PANTHER" id="PTHR30046:SF0">
    <property type="entry name" value="FLAGELLAR M-RING PROTEIN"/>
    <property type="match status" value="1"/>
</dbReference>
<name>A0A117US77_9SPHN</name>
<dbReference type="GO" id="GO:0016020">
    <property type="term" value="C:membrane"/>
    <property type="evidence" value="ECO:0007669"/>
    <property type="project" value="UniProtKB-SubCell"/>
</dbReference>
<dbReference type="Proteomes" id="UP000058012">
    <property type="component" value="Unassembled WGS sequence"/>
</dbReference>
<reference evidence="5 6" key="1">
    <citation type="submission" date="2015-10" db="EMBL/GenBank/DDBJ databases">
        <title>Draft genome sequence of Novosphingobium fuchskuhlense DSM 25065 isolated from a surface water sample of the southwest basin of Lake Grosse Fuchskuhle.</title>
        <authorList>
            <person name="Ruckert C."/>
            <person name="Winkler A."/>
            <person name="Glaeser J."/>
            <person name="Grossart H.-P."/>
            <person name="Kalinowski J."/>
            <person name="Glaeser S."/>
        </authorList>
    </citation>
    <scope>NUCLEOTIDE SEQUENCE [LARGE SCALE GENOMIC DNA]</scope>
    <source>
        <strain evidence="5 6">FNE08-7</strain>
    </source>
</reference>
<dbReference type="GO" id="GO:0009431">
    <property type="term" value="C:bacterial-type flagellum basal body, MS ring"/>
    <property type="evidence" value="ECO:0007669"/>
    <property type="project" value="InterPro"/>
</dbReference>
<organism evidence="5 6">
    <name type="scientific">Novosphingobium fuchskuhlense</name>
    <dbReference type="NCBI Taxonomy" id="1117702"/>
    <lineage>
        <taxon>Bacteria</taxon>
        <taxon>Pseudomonadati</taxon>
        <taxon>Pseudomonadota</taxon>
        <taxon>Alphaproteobacteria</taxon>
        <taxon>Sphingomonadales</taxon>
        <taxon>Sphingomonadaceae</taxon>
        <taxon>Novosphingobium</taxon>
    </lineage>
</organism>
<evidence type="ECO:0000256" key="1">
    <source>
        <dbReference type="ARBA" id="ARBA00004370"/>
    </source>
</evidence>
<dbReference type="InterPro" id="IPR045851">
    <property type="entry name" value="AMP-bd_C_sf"/>
</dbReference>
<feature type="transmembrane region" description="Helical" evidence="3">
    <location>
        <begin position="12"/>
        <end position="35"/>
    </location>
</feature>
<dbReference type="InterPro" id="IPR000067">
    <property type="entry name" value="FlgMring_FliF"/>
</dbReference>
<feature type="transmembrane region" description="Helical" evidence="3">
    <location>
        <begin position="359"/>
        <end position="378"/>
    </location>
</feature>
<evidence type="ECO:0000313" key="5">
    <source>
        <dbReference type="EMBL" id="KUR69901.1"/>
    </source>
</evidence>
<dbReference type="OrthoDB" id="9807026at2"/>
<evidence type="ECO:0000256" key="3">
    <source>
        <dbReference type="SAM" id="Phobius"/>
    </source>
</evidence>
<keyword evidence="6" id="KW-1185">Reference proteome</keyword>
<dbReference type="EMBL" id="LLZS01000011">
    <property type="protein sequence ID" value="KUR69901.1"/>
    <property type="molecule type" value="Genomic_DNA"/>
</dbReference>
<dbReference type="PANTHER" id="PTHR30046">
    <property type="entry name" value="FLAGELLAR M-RING PROTEIN"/>
    <property type="match status" value="1"/>
</dbReference>
<dbReference type="PRINTS" id="PR01009">
    <property type="entry name" value="FLGMRINGFLIF"/>
</dbReference>
<dbReference type="GO" id="GO:0003774">
    <property type="term" value="F:cytoskeletal motor activity"/>
    <property type="evidence" value="ECO:0007669"/>
    <property type="project" value="InterPro"/>
</dbReference>
<accession>A0A117US77</accession>
<dbReference type="InterPro" id="IPR043427">
    <property type="entry name" value="YscJ/FliF"/>
</dbReference>
<gene>
    <name evidence="5" type="ORF">AQZ52_17520</name>
</gene>
<comment type="caution">
    <text evidence="5">The sequence shown here is derived from an EMBL/GenBank/DDBJ whole genome shotgun (WGS) entry which is preliminary data.</text>
</comment>
<dbReference type="GO" id="GO:0071973">
    <property type="term" value="P:bacterial-type flagellum-dependent cell motility"/>
    <property type="evidence" value="ECO:0007669"/>
    <property type="project" value="InterPro"/>
</dbReference>